<evidence type="ECO:0000256" key="3">
    <source>
        <dbReference type="ARBA" id="ARBA00022839"/>
    </source>
</evidence>
<dbReference type="InterPro" id="IPR009091">
    <property type="entry name" value="RCC1/BLIP-II"/>
</dbReference>
<dbReference type="Gene3D" id="3.30.420.10">
    <property type="entry name" value="Ribonuclease H-like superfamily/Ribonuclease H"/>
    <property type="match status" value="1"/>
</dbReference>
<keyword evidence="7" id="KW-1185">Reference proteome</keyword>
<gene>
    <name evidence="6" type="ORF">AK812_SmicGene20290</name>
</gene>
<dbReference type="InterPro" id="IPR047201">
    <property type="entry name" value="ERI-1_3'hExo-like"/>
</dbReference>
<dbReference type="PROSITE" id="PS50053">
    <property type="entry name" value="UBIQUITIN_2"/>
    <property type="match status" value="1"/>
</dbReference>
<dbReference type="EMBL" id="LSRX01000435">
    <property type="protein sequence ID" value="OLP97385.1"/>
    <property type="molecule type" value="Genomic_DNA"/>
</dbReference>
<dbReference type="GO" id="GO:0003676">
    <property type="term" value="F:nucleic acid binding"/>
    <property type="evidence" value="ECO:0007669"/>
    <property type="project" value="InterPro"/>
</dbReference>
<protein>
    <submittedName>
        <fullName evidence="6">Putative exonuclease domain-containing protein</fullName>
    </submittedName>
</protein>
<evidence type="ECO:0000313" key="6">
    <source>
        <dbReference type="EMBL" id="OLP97385.1"/>
    </source>
</evidence>
<dbReference type="OrthoDB" id="448399at2759"/>
<feature type="region of interest" description="Disordered" evidence="4">
    <location>
        <begin position="448"/>
        <end position="655"/>
    </location>
</feature>
<dbReference type="InterPro" id="IPR036397">
    <property type="entry name" value="RNaseH_sf"/>
</dbReference>
<dbReference type="InterPro" id="IPR000626">
    <property type="entry name" value="Ubiquitin-like_dom"/>
</dbReference>
<feature type="domain" description="Ubiquitin-like" evidence="5">
    <location>
        <begin position="1"/>
        <end position="64"/>
    </location>
</feature>
<sequence length="745" mass="79346">MSGKRAAVEVEADASVESLEHRAQTALAVPSRGRLLNSSGEVLDGAQTVTEAELRSGDVLTLHVMNQVQIKARKGGINSVFAAILRDGSVVGWGAYDNARESVRAPGQLRDVQQIQASDGAFAAILGDGSVVTWGPADNGGDSSAVQEQLRDVQQIQASDGAFAAILGDGSVVTWGYAAGFCRNRADETGACRNGLHSTEAALKAESDWIAAGPGPTTQATEAKRPILLVLDLEGGGNQDGRDGEDEIIEVPVLSMCPATGTELGRFHRFARPGFWVREAASMRQRFHVNCFNDGANSIPFPEVVEAMQQWLRDLLGLAPEEELRKESFLFVTCGNWDVKTAIPRQCNKPFPGAVDFGLQQLLFSRWTNIKEVFRDHFNLSDADAPTGMRGMLKRLRMPLAGQHHLGMDDVSNIAKILQRLIRDGCSIKATGQASLKVPGPMKGGFKGYGGFGKGKEKGKDKGKGGKGKDKKGKGFFSEMPPPQGAMPKSSMSVFMKGEKGPGGDMGEGKGAPSNGHVAPKAAATPAGTGQVVPPRSSAPWQWGTGLVSSAPTAEAAAEDEEMEPKKELEAFLQSAPLPGETWEEEEEPAQAGEEEAPLRKPNKQLEAFLNGAAMPGSDDEDDTELFKAHEFQGEPTPTPEPFAASKPRARPGEDWLDMDEAESTRFPAPKRPAPKMEGHIGPVASLSEILGEADEAEDEGVLLEPAAKAPRPSPGCYSYDFGTDCKPPRVIASTESDMIGKPGS</sequence>
<evidence type="ECO:0000313" key="7">
    <source>
        <dbReference type="Proteomes" id="UP000186817"/>
    </source>
</evidence>
<proteinExistence type="predicted"/>
<dbReference type="PANTHER" id="PTHR23044">
    <property type="entry name" value="3'-5' EXONUCLEASE ERI1-RELATED"/>
    <property type="match status" value="1"/>
</dbReference>
<dbReference type="SUPFAM" id="SSF50985">
    <property type="entry name" value="RCC1/BLIP-II"/>
    <property type="match status" value="1"/>
</dbReference>
<dbReference type="PANTHER" id="PTHR23044:SF61">
    <property type="entry name" value="3'-5' EXORIBONUCLEASE 1-RELATED"/>
    <property type="match status" value="1"/>
</dbReference>
<dbReference type="InterPro" id="IPR051274">
    <property type="entry name" value="3-5_Exoribonuclease"/>
</dbReference>
<dbReference type="Proteomes" id="UP000186817">
    <property type="component" value="Unassembled WGS sequence"/>
</dbReference>
<accession>A0A1Q9DQF3</accession>
<feature type="compositionally biased region" description="Acidic residues" evidence="4">
    <location>
        <begin position="582"/>
        <end position="596"/>
    </location>
</feature>
<keyword evidence="1" id="KW-0540">Nuclease</keyword>
<evidence type="ECO:0000256" key="4">
    <source>
        <dbReference type="SAM" id="MobiDB-lite"/>
    </source>
</evidence>
<evidence type="ECO:0000259" key="5">
    <source>
        <dbReference type="PROSITE" id="PS50053"/>
    </source>
</evidence>
<keyword evidence="2" id="KW-0378">Hydrolase</keyword>
<comment type="caution">
    <text evidence="6">The sequence shown here is derived from an EMBL/GenBank/DDBJ whole genome shotgun (WGS) entry which is preliminary data.</text>
</comment>
<dbReference type="Gene3D" id="2.130.10.30">
    <property type="entry name" value="Regulator of chromosome condensation 1/beta-lactamase-inhibitor protein II"/>
    <property type="match status" value="1"/>
</dbReference>
<feature type="compositionally biased region" description="Low complexity" evidence="4">
    <location>
        <begin position="519"/>
        <end position="530"/>
    </location>
</feature>
<keyword evidence="3 6" id="KW-0269">Exonuclease</keyword>
<evidence type="ECO:0000256" key="1">
    <source>
        <dbReference type="ARBA" id="ARBA00022722"/>
    </source>
</evidence>
<dbReference type="GO" id="GO:0000175">
    <property type="term" value="F:3'-5'-RNA exonuclease activity"/>
    <property type="evidence" value="ECO:0007669"/>
    <property type="project" value="InterPro"/>
</dbReference>
<reference evidence="6 7" key="1">
    <citation type="submission" date="2016-02" db="EMBL/GenBank/DDBJ databases">
        <title>Genome analysis of coral dinoflagellate symbionts highlights evolutionary adaptations to a symbiotic lifestyle.</title>
        <authorList>
            <person name="Aranda M."/>
            <person name="Li Y."/>
            <person name="Liew Y.J."/>
            <person name="Baumgarten S."/>
            <person name="Simakov O."/>
            <person name="Wilson M."/>
            <person name="Piel J."/>
            <person name="Ashoor H."/>
            <person name="Bougouffa S."/>
            <person name="Bajic V.B."/>
            <person name="Ryu T."/>
            <person name="Ravasi T."/>
            <person name="Bayer T."/>
            <person name="Micklem G."/>
            <person name="Kim H."/>
            <person name="Bhak J."/>
            <person name="Lajeunesse T.C."/>
            <person name="Voolstra C.R."/>
        </authorList>
    </citation>
    <scope>NUCLEOTIDE SEQUENCE [LARGE SCALE GENOMIC DNA]</scope>
    <source>
        <strain evidence="6 7">CCMP2467</strain>
    </source>
</reference>
<dbReference type="InterPro" id="IPR012337">
    <property type="entry name" value="RNaseH-like_sf"/>
</dbReference>
<dbReference type="CDD" id="cd06133">
    <property type="entry name" value="ERI-1_3'hExo_like"/>
    <property type="match status" value="1"/>
</dbReference>
<dbReference type="SUPFAM" id="SSF53098">
    <property type="entry name" value="Ribonuclease H-like"/>
    <property type="match status" value="1"/>
</dbReference>
<evidence type="ECO:0000256" key="2">
    <source>
        <dbReference type="ARBA" id="ARBA00022801"/>
    </source>
</evidence>
<feature type="compositionally biased region" description="Basic and acidic residues" evidence="4">
    <location>
        <begin position="454"/>
        <end position="468"/>
    </location>
</feature>
<name>A0A1Q9DQF3_SYMMI</name>
<organism evidence="6 7">
    <name type="scientific">Symbiodinium microadriaticum</name>
    <name type="common">Dinoflagellate</name>
    <name type="synonym">Zooxanthella microadriatica</name>
    <dbReference type="NCBI Taxonomy" id="2951"/>
    <lineage>
        <taxon>Eukaryota</taxon>
        <taxon>Sar</taxon>
        <taxon>Alveolata</taxon>
        <taxon>Dinophyceae</taxon>
        <taxon>Suessiales</taxon>
        <taxon>Symbiodiniaceae</taxon>
        <taxon>Symbiodinium</taxon>
    </lineage>
</organism>
<dbReference type="AlphaFoldDB" id="A0A1Q9DQF3"/>